<organism evidence="4 5">
    <name type="scientific">Desulfatitalea alkaliphila</name>
    <dbReference type="NCBI Taxonomy" id="2929485"/>
    <lineage>
        <taxon>Bacteria</taxon>
        <taxon>Pseudomonadati</taxon>
        <taxon>Thermodesulfobacteriota</taxon>
        <taxon>Desulfobacteria</taxon>
        <taxon>Desulfobacterales</taxon>
        <taxon>Desulfosarcinaceae</taxon>
        <taxon>Desulfatitalea</taxon>
    </lineage>
</organism>
<evidence type="ECO:0000256" key="2">
    <source>
        <dbReference type="PROSITE-ProRule" id="PRU00335"/>
    </source>
</evidence>
<dbReference type="AlphaFoldDB" id="A0AA41ULW6"/>
<dbReference type="InterPro" id="IPR036271">
    <property type="entry name" value="Tet_transcr_reg_TetR-rel_C_sf"/>
</dbReference>
<dbReference type="InterPro" id="IPR013570">
    <property type="entry name" value="Tscrpt_reg_YsiA_C"/>
</dbReference>
<proteinExistence type="predicted"/>
<dbReference type="PANTHER" id="PTHR30055">
    <property type="entry name" value="HTH-TYPE TRANSCRIPTIONAL REGULATOR RUTR"/>
    <property type="match status" value="1"/>
</dbReference>
<dbReference type="PRINTS" id="PR00455">
    <property type="entry name" value="HTHTETR"/>
</dbReference>
<name>A0AA41ULW6_9BACT</name>
<dbReference type="EMBL" id="JALJRB010000034">
    <property type="protein sequence ID" value="MCJ8502827.1"/>
    <property type="molecule type" value="Genomic_DNA"/>
</dbReference>
<evidence type="ECO:0000259" key="3">
    <source>
        <dbReference type="PROSITE" id="PS50977"/>
    </source>
</evidence>
<dbReference type="Proteomes" id="UP001165427">
    <property type="component" value="Unassembled WGS sequence"/>
</dbReference>
<dbReference type="Gene3D" id="1.10.10.60">
    <property type="entry name" value="Homeodomain-like"/>
    <property type="match status" value="1"/>
</dbReference>
<keyword evidence="5" id="KW-1185">Reference proteome</keyword>
<dbReference type="SUPFAM" id="SSF46689">
    <property type="entry name" value="Homeodomain-like"/>
    <property type="match status" value="1"/>
</dbReference>
<dbReference type="PROSITE" id="PS50977">
    <property type="entry name" value="HTH_TETR_2"/>
    <property type="match status" value="1"/>
</dbReference>
<accession>A0AA41ULW6</accession>
<dbReference type="PANTHER" id="PTHR30055:SF195">
    <property type="entry name" value="FATTY ACID METABOLISM REGULATOR PROTEIN"/>
    <property type="match status" value="1"/>
</dbReference>
<gene>
    <name evidence="4" type="ORF">MRX98_19785</name>
</gene>
<dbReference type="InterPro" id="IPR050109">
    <property type="entry name" value="HTH-type_TetR-like_transc_reg"/>
</dbReference>
<dbReference type="InterPro" id="IPR023772">
    <property type="entry name" value="DNA-bd_HTH_TetR-type_CS"/>
</dbReference>
<feature type="DNA-binding region" description="H-T-H motif" evidence="2">
    <location>
        <begin position="30"/>
        <end position="49"/>
    </location>
</feature>
<dbReference type="GO" id="GO:0003700">
    <property type="term" value="F:DNA-binding transcription factor activity"/>
    <property type="evidence" value="ECO:0007669"/>
    <property type="project" value="TreeGrafter"/>
</dbReference>
<dbReference type="RefSeq" id="WP_246914231.1">
    <property type="nucleotide sequence ID" value="NZ_JALJRB010000034.1"/>
</dbReference>
<feature type="domain" description="HTH tetR-type" evidence="3">
    <location>
        <begin position="7"/>
        <end position="67"/>
    </location>
</feature>
<dbReference type="InterPro" id="IPR001647">
    <property type="entry name" value="HTH_TetR"/>
</dbReference>
<evidence type="ECO:0000256" key="1">
    <source>
        <dbReference type="ARBA" id="ARBA00023125"/>
    </source>
</evidence>
<reference evidence="4" key="1">
    <citation type="submission" date="2022-04" db="EMBL/GenBank/DDBJ databases">
        <title>Desulfatitalea alkaliphila sp. nov., a novel anaerobic sulfate-reducing bacterium isolated from terrestrial mud volcano, Taman Peninsula, Russia.</title>
        <authorList>
            <person name="Khomyakova M.A."/>
            <person name="Merkel A.Y."/>
            <person name="Slobodkin A.I."/>
        </authorList>
    </citation>
    <scope>NUCLEOTIDE SEQUENCE</scope>
    <source>
        <strain evidence="4">M08but</strain>
    </source>
</reference>
<dbReference type="Gene3D" id="1.10.357.10">
    <property type="entry name" value="Tetracycline Repressor, domain 2"/>
    <property type="match status" value="1"/>
</dbReference>
<keyword evidence="1 2" id="KW-0238">DNA-binding</keyword>
<dbReference type="GO" id="GO:0000976">
    <property type="term" value="F:transcription cis-regulatory region binding"/>
    <property type="evidence" value="ECO:0007669"/>
    <property type="project" value="TreeGrafter"/>
</dbReference>
<dbReference type="Pfam" id="PF08359">
    <property type="entry name" value="TetR_C_4"/>
    <property type="match status" value="1"/>
</dbReference>
<protein>
    <submittedName>
        <fullName evidence="4">TetR/AcrR family transcriptional regulator</fullName>
    </submittedName>
</protein>
<evidence type="ECO:0000313" key="4">
    <source>
        <dbReference type="EMBL" id="MCJ8502827.1"/>
    </source>
</evidence>
<dbReference type="SUPFAM" id="SSF48498">
    <property type="entry name" value="Tetracyclin repressor-like, C-terminal domain"/>
    <property type="match status" value="1"/>
</dbReference>
<comment type="caution">
    <text evidence="4">The sequence shown here is derived from an EMBL/GenBank/DDBJ whole genome shotgun (WGS) entry which is preliminary data.</text>
</comment>
<dbReference type="InterPro" id="IPR009057">
    <property type="entry name" value="Homeodomain-like_sf"/>
</dbReference>
<dbReference type="Pfam" id="PF00440">
    <property type="entry name" value="TetR_N"/>
    <property type="match status" value="1"/>
</dbReference>
<evidence type="ECO:0000313" key="5">
    <source>
        <dbReference type="Proteomes" id="UP001165427"/>
    </source>
</evidence>
<sequence length="216" mass="24274">MSVKRNTDKYDQILAAAVKVFADRGFAQSTIAQIAQEAGVADGTIYLYFKNKDDILVQFYERMTEHVSECFYKAVAEGTTSIDKLYNLVRAHLEVFQSQASGAIVYQSETHLQWRLVQEPTRQMSRMYRELISKLVAMGQQEGTIRSDLYVGLVKRLINGAVEEVINTWIHTGMDHDLPSMAEPLVDLFIKGIGTQAGATAVDHLAPQDNQKIMVQ</sequence>
<dbReference type="PROSITE" id="PS01081">
    <property type="entry name" value="HTH_TETR_1"/>
    <property type="match status" value="1"/>
</dbReference>